<protein>
    <recommendedName>
        <fullName evidence="8">Ubiquitin-activating enzyme E1-like</fullName>
    </recommendedName>
</protein>
<dbReference type="InterPro" id="IPR042449">
    <property type="entry name" value="Ub-E1_IAD_1"/>
</dbReference>
<evidence type="ECO:0000259" key="11">
    <source>
        <dbReference type="Pfam" id="PF10585"/>
    </source>
</evidence>
<dbReference type="GO" id="GO:0019948">
    <property type="term" value="F:SUMO activating enzyme activity"/>
    <property type="evidence" value="ECO:0007669"/>
    <property type="project" value="TreeGrafter"/>
</dbReference>
<feature type="domain" description="THIF-type NAD/FAD binding fold" evidence="10">
    <location>
        <begin position="15"/>
        <end position="189"/>
    </location>
</feature>
<dbReference type="GO" id="GO:0005737">
    <property type="term" value="C:cytoplasm"/>
    <property type="evidence" value="ECO:0007669"/>
    <property type="project" value="TreeGrafter"/>
</dbReference>
<dbReference type="GO" id="GO:0005524">
    <property type="term" value="F:ATP binding"/>
    <property type="evidence" value="ECO:0007669"/>
    <property type="project" value="UniProtKB-KW"/>
</dbReference>
<dbReference type="InterPro" id="IPR035985">
    <property type="entry name" value="Ubiquitin-activating_enz"/>
</dbReference>
<evidence type="ECO:0000313" key="12">
    <source>
        <dbReference type="EMBL" id="KAH0565416.1"/>
    </source>
</evidence>
<name>A0A9P8LH50_9PEZI</name>
<comment type="pathway">
    <text evidence="1">Protein modification; protein sumoylation.</text>
</comment>
<evidence type="ECO:0000256" key="9">
    <source>
        <dbReference type="PROSITE-ProRule" id="PRU10132"/>
    </source>
</evidence>
<sequence>MGREAYPKQSLGSLYRRIKESRVLLVGAGGIGCELLKNLVLTGFGEIHLVDLDTIDLSNLNRQFLFRHEHIKKPKALVAKGVAGKFNPNVKLEAYHANIKDPMFNIDWFQGFSLVFNALDNLEARRHVNKMCLAADVPLIESGTTGFNGQVQVIKKGRTECYDCNPKETPKTFPVCTIRSTPSQPIHCIVWAKSYLFTEIFGTSEDDAPEFDHSEDSENSEEIEKLRQEAQALKRIRQSIGSPDFARKIFEKIFGEDILRLRSMEDMWKSRRAPEPLDFDKISQQALVIDTSVTQKDQTAWSLPENFVVFSDRYDFLERLRLGELINCSLRRLSARLQDAQAKAANGDVSPVLTFDKDDDDTLEFVAASANLRSIVFGIETKSKFDIKRELPRKELVDGMY</sequence>
<evidence type="ECO:0000256" key="7">
    <source>
        <dbReference type="ARBA" id="ARBA00022840"/>
    </source>
</evidence>
<dbReference type="Proteomes" id="UP000750711">
    <property type="component" value="Unassembled WGS sequence"/>
</dbReference>
<dbReference type="SUPFAM" id="SSF69572">
    <property type="entry name" value="Activating enzymes of the ubiquitin-like proteins"/>
    <property type="match status" value="1"/>
</dbReference>
<evidence type="ECO:0000256" key="2">
    <source>
        <dbReference type="ARBA" id="ARBA00005673"/>
    </source>
</evidence>
<dbReference type="Gene3D" id="3.50.50.80">
    <property type="entry name" value="Ubiquitin-activating enzyme E1, inactive adenylation domain, subdomain 1"/>
    <property type="match status" value="1"/>
</dbReference>
<dbReference type="PROSITE" id="PS00865">
    <property type="entry name" value="UBIQUITIN_ACTIVAT_2"/>
    <property type="match status" value="1"/>
</dbReference>
<dbReference type="InterPro" id="IPR045886">
    <property type="entry name" value="ThiF/MoeB/HesA"/>
</dbReference>
<keyword evidence="13" id="KW-1185">Reference proteome</keyword>
<dbReference type="InterPro" id="IPR023318">
    <property type="entry name" value="Ub_act_enz_dom_a_sf"/>
</dbReference>
<dbReference type="EMBL" id="JAGHQM010000097">
    <property type="protein sequence ID" value="KAH0565416.1"/>
    <property type="molecule type" value="Genomic_DNA"/>
</dbReference>
<feature type="active site" description="Glycyl thioester intermediate" evidence="9">
    <location>
        <position position="176"/>
    </location>
</feature>
<dbReference type="InterPro" id="IPR033127">
    <property type="entry name" value="UBQ-activ_enz_E1_Cys_AS"/>
</dbReference>
<proteinExistence type="inferred from homology"/>
<dbReference type="Gene3D" id="1.10.10.520">
    <property type="entry name" value="Ubiquitin activating enzymes (Uba3). Chain: B, domain 2"/>
    <property type="match status" value="1"/>
</dbReference>
<comment type="similarity">
    <text evidence="2">Belongs to the ubiquitin-activating E1 family.</text>
</comment>
<evidence type="ECO:0000256" key="8">
    <source>
        <dbReference type="ARBA" id="ARBA00073512"/>
    </source>
</evidence>
<dbReference type="PANTHER" id="PTHR10953">
    <property type="entry name" value="UBIQUITIN-ACTIVATING ENZYME E1"/>
    <property type="match status" value="1"/>
</dbReference>
<evidence type="ECO:0000256" key="4">
    <source>
        <dbReference type="ARBA" id="ARBA00022741"/>
    </source>
</evidence>
<organism evidence="12 13">
    <name type="scientific">Trichoglossum hirsutum</name>
    <dbReference type="NCBI Taxonomy" id="265104"/>
    <lineage>
        <taxon>Eukaryota</taxon>
        <taxon>Fungi</taxon>
        <taxon>Dikarya</taxon>
        <taxon>Ascomycota</taxon>
        <taxon>Pezizomycotina</taxon>
        <taxon>Geoglossomycetes</taxon>
        <taxon>Geoglossales</taxon>
        <taxon>Geoglossaceae</taxon>
        <taxon>Trichoglossum</taxon>
    </lineage>
</organism>
<keyword evidence="3" id="KW-0479">Metal-binding</keyword>
<dbReference type="AlphaFoldDB" id="A0A9P8LH50"/>
<evidence type="ECO:0000256" key="5">
    <source>
        <dbReference type="ARBA" id="ARBA00022786"/>
    </source>
</evidence>
<evidence type="ECO:0000313" key="13">
    <source>
        <dbReference type="Proteomes" id="UP000750711"/>
    </source>
</evidence>
<reference evidence="12" key="1">
    <citation type="submission" date="2021-03" db="EMBL/GenBank/DDBJ databases">
        <title>Comparative genomics and phylogenomic investigation of the class Geoglossomycetes provide insights into ecological specialization and systematics.</title>
        <authorList>
            <person name="Melie T."/>
            <person name="Pirro S."/>
            <person name="Miller A.N."/>
            <person name="Quandt A."/>
        </authorList>
    </citation>
    <scope>NUCLEOTIDE SEQUENCE</scope>
    <source>
        <strain evidence="12">CAQ_001_2017</strain>
    </source>
</reference>
<evidence type="ECO:0000259" key="10">
    <source>
        <dbReference type="Pfam" id="PF00899"/>
    </source>
</evidence>
<dbReference type="GO" id="GO:0031510">
    <property type="term" value="C:SUMO activating enzyme complex"/>
    <property type="evidence" value="ECO:0007669"/>
    <property type="project" value="TreeGrafter"/>
</dbReference>
<evidence type="ECO:0000256" key="6">
    <source>
        <dbReference type="ARBA" id="ARBA00022833"/>
    </source>
</evidence>
<evidence type="ECO:0000256" key="1">
    <source>
        <dbReference type="ARBA" id="ARBA00004718"/>
    </source>
</evidence>
<dbReference type="PROSITE" id="PS51257">
    <property type="entry name" value="PROKAR_LIPOPROTEIN"/>
    <property type="match status" value="1"/>
</dbReference>
<dbReference type="InterPro" id="IPR019572">
    <property type="entry name" value="UBA_E1_SCCH"/>
</dbReference>
<keyword evidence="7" id="KW-0067">ATP-binding</keyword>
<keyword evidence="6" id="KW-0862">Zinc</keyword>
<keyword evidence="4" id="KW-0547">Nucleotide-binding</keyword>
<dbReference type="InterPro" id="IPR000594">
    <property type="entry name" value="ThiF_NAD_FAD-bd"/>
</dbReference>
<dbReference type="PANTHER" id="PTHR10953:SF5">
    <property type="entry name" value="SUMO-ACTIVATING ENZYME SUBUNIT 2"/>
    <property type="match status" value="1"/>
</dbReference>
<evidence type="ECO:0000256" key="3">
    <source>
        <dbReference type="ARBA" id="ARBA00022723"/>
    </source>
</evidence>
<keyword evidence="5" id="KW-0833">Ubl conjugation pathway</keyword>
<dbReference type="FunFam" id="3.40.50.720:FF:000618">
    <property type="entry name" value="SUMO-activating enzyme subunit 2"/>
    <property type="match status" value="1"/>
</dbReference>
<dbReference type="GO" id="GO:0016925">
    <property type="term" value="P:protein sumoylation"/>
    <property type="evidence" value="ECO:0007669"/>
    <property type="project" value="TreeGrafter"/>
</dbReference>
<dbReference type="Pfam" id="PF10585">
    <property type="entry name" value="UBA_E1_SCCH"/>
    <property type="match status" value="1"/>
</dbReference>
<dbReference type="GO" id="GO:0046872">
    <property type="term" value="F:metal ion binding"/>
    <property type="evidence" value="ECO:0007669"/>
    <property type="project" value="UniProtKB-KW"/>
</dbReference>
<gene>
    <name evidence="12" type="ORF">GP486_001192</name>
</gene>
<accession>A0A9P8LH50</accession>
<feature type="domain" description="Ubiquitin-activating enzyme SCCH" evidence="11">
    <location>
        <begin position="332"/>
        <end position="388"/>
    </location>
</feature>
<comment type="caution">
    <text evidence="12">The sequence shown here is derived from an EMBL/GenBank/DDBJ whole genome shotgun (WGS) entry which is preliminary data.</text>
</comment>
<dbReference type="Pfam" id="PF00899">
    <property type="entry name" value="ThiF"/>
    <property type="match status" value="1"/>
</dbReference>
<dbReference type="FunFam" id="3.50.50.80:FF:000004">
    <property type="entry name" value="Ubiquitin-activating enzyme E1-like"/>
    <property type="match status" value="1"/>
</dbReference>